<dbReference type="SUPFAM" id="SSF56784">
    <property type="entry name" value="HAD-like"/>
    <property type="match status" value="1"/>
</dbReference>
<keyword evidence="10" id="KW-1185">Reference proteome</keyword>
<evidence type="ECO:0000256" key="8">
    <source>
        <dbReference type="RuleBase" id="RU361117"/>
    </source>
</evidence>
<keyword evidence="5 8" id="KW-0378">Hydrolase</keyword>
<dbReference type="InterPro" id="IPR003337">
    <property type="entry name" value="Trehalose_PPase"/>
</dbReference>
<evidence type="ECO:0000256" key="6">
    <source>
        <dbReference type="ARBA" id="ARBA00023016"/>
    </source>
</evidence>
<evidence type="ECO:0000256" key="2">
    <source>
        <dbReference type="ARBA" id="ARBA00001968"/>
    </source>
</evidence>
<protein>
    <recommendedName>
        <fullName evidence="8">Trehalose 6-phosphate phosphatase</fullName>
        <ecNumber evidence="8">3.1.3.12</ecNumber>
    </recommendedName>
</protein>
<dbReference type="InterPro" id="IPR006379">
    <property type="entry name" value="HAD-SF_hydro_IIB"/>
</dbReference>
<dbReference type="InterPro" id="IPR023214">
    <property type="entry name" value="HAD_sf"/>
</dbReference>
<evidence type="ECO:0000256" key="4">
    <source>
        <dbReference type="ARBA" id="ARBA00008770"/>
    </source>
</evidence>
<dbReference type="GO" id="GO:0005992">
    <property type="term" value="P:trehalose biosynthetic process"/>
    <property type="evidence" value="ECO:0007669"/>
    <property type="project" value="UniProtKB-UniPathway"/>
</dbReference>
<accession>A0A067K9K5</accession>
<comment type="function">
    <text evidence="7">Removes the phosphate from trehalose 6-phosphate to produce free trehalose. Trehalose accumulation in plant may improve abiotic stress tolerance.</text>
</comment>
<evidence type="ECO:0000313" key="10">
    <source>
        <dbReference type="Proteomes" id="UP000027138"/>
    </source>
</evidence>
<evidence type="ECO:0000313" key="9">
    <source>
        <dbReference type="EMBL" id="KDP28499.1"/>
    </source>
</evidence>
<sequence length="262" mass="29751">MMKPAQGKHLVLFLDYDGTLTPIVDDPARALMSEEMRSALQKVARVFPTAIVSGRSRNKVEGFVKLKNITYAGSHGMDILTVDDGVVIVVIESGNGDFLQAEKFLPTIKKIKKVLEEKIKIIKGAAIEDNKFCISVHFRRVNVEDVHSLKELVESVRENYPNLYTTGGKKIIEIRPRIDWDKGRALQYLIQNLGFNVSDDFLPMYVGDDRTDEDAFKVIREMGRGYPIIVSSIPKETKATYSLRDPNEVMSFLIHLFKWRTS</sequence>
<dbReference type="PANTHER" id="PTHR43768">
    <property type="entry name" value="TREHALOSE 6-PHOSPHATE PHOSPHATASE"/>
    <property type="match status" value="1"/>
</dbReference>
<dbReference type="EC" id="3.1.3.12" evidence="8"/>
<dbReference type="InterPro" id="IPR036412">
    <property type="entry name" value="HAD-like_sf"/>
</dbReference>
<dbReference type="PANTHER" id="PTHR43768:SF53">
    <property type="entry name" value="TREHALOSE 6-PHOSPHATE PHOSPHATASE"/>
    <property type="match status" value="1"/>
</dbReference>
<dbReference type="OrthoDB" id="411251at2759"/>
<dbReference type="NCBIfam" id="TIGR01484">
    <property type="entry name" value="HAD-SF-IIB"/>
    <property type="match status" value="1"/>
</dbReference>
<proteinExistence type="inferred from homology"/>
<dbReference type="Proteomes" id="UP000027138">
    <property type="component" value="Unassembled WGS sequence"/>
</dbReference>
<dbReference type="NCBIfam" id="TIGR00685">
    <property type="entry name" value="T6PP"/>
    <property type="match status" value="1"/>
</dbReference>
<dbReference type="GO" id="GO:0004805">
    <property type="term" value="F:trehalose-phosphatase activity"/>
    <property type="evidence" value="ECO:0007669"/>
    <property type="project" value="UniProtKB-EC"/>
</dbReference>
<gene>
    <name evidence="9" type="ORF">JCGZ_14270</name>
</gene>
<comment type="cofactor">
    <cofactor evidence="2 8">
        <name>a divalent metal cation</name>
        <dbReference type="ChEBI" id="CHEBI:60240"/>
    </cofactor>
</comment>
<name>A0A067K9K5_JATCU</name>
<comment type="pathway">
    <text evidence="3 8">Glycan biosynthesis; trehalose biosynthesis.</text>
</comment>
<evidence type="ECO:0000256" key="1">
    <source>
        <dbReference type="ARBA" id="ARBA00000500"/>
    </source>
</evidence>
<dbReference type="FunFam" id="3.40.50.1000:FF:000073">
    <property type="entry name" value="Trehalose 6-phosphate phosphatase"/>
    <property type="match status" value="1"/>
</dbReference>
<dbReference type="EMBL" id="KK914782">
    <property type="protein sequence ID" value="KDP28499.1"/>
    <property type="molecule type" value="Genomic_DNA"/>
</dbReference>
<dbReference type="UniPathway" id="UPA00299"/>
<keyword evidence="6" id="KW-0346">Stress response</keyword>
<dbReference type="InterPro" id="IPR044651">
    <property type="entry name" value="OTSB-like"/>
</dbReference>
<evidence type="ECO:0000256" key="5">
    <source>
        <dbReference type="ARBA" id="ARBA00022801"/>
    </source>
</evidence>
<evidence type="ECO:0000256" key="7">
    <source>
        <dbReference type="ARBA" id="ARBA00025274"/>
    </source>
</evidence>
<evidence type="ECO:0000256" key="3">
    <source>
        <dbReference type="ARBA" id="ARBA00005199"/>
    </source>
</evidence>
<dbReference type="AlphaFoldDB" id="A0A067K9K5"/>
<dbReference type="STRING" id="180498.A0A067K9K5"/>
<dbReference type="CDD" id="cd01627">
    <property type="entry name" value="HAD_TPP"/>
    <property type="match status" value="1"/>
</dbReference>
<dbReference type="Pfam" id="PF02358">
    <property type="entry name" value="Trehalose_PPase"/>
    <property type="match status" value="1"/>
</dbReference>
<dbReference type="Gene3D" id="3.40.50.1000">
    <property type="entry name" value="HAD superfamily/HAD-like"/>
    <property type="match status" value="2"/>
</dbReference>
<reference evidence="9 10" key="1">
    <citation type="journal article" date="2014" name="PLoS ONE">
        <title>Global Analysis of Gene Expression Profiles in Physic Nut (Jatropha curcas L.) Seedlings Exposed to Salt Stress.</title>
        <authorList>
            <person name="Zhang L."/>
            <person name="Zhang C."/>
            <person name="Wu P."/>
            <person name="Chen Y."/>
            <person name="Li M."/>
            <person name="Jiang H."/>
            <person name="Wu G."/>
        </authorList>
    </citation>
    <scope>NUCLEOTIDE SEQUENCE [LARGE SCALE GENOMIC DNA]</scope>
    <source>
        <strain evidence="10">cv. GZQX0401</strain>
        <tissue evidence="9">Young leaves</tissue>
    </source>
</reference>
<comment type="similarity">
    <text evidence="4 8">Belongs to the trehalose phosphatase family.</text>
</comment>
<organism evidence="9 10">
    <name type="scientific">Jatropha curcas</name>
    <name type="common">Barbados nut</name>
    <dbReference type="NCBI Taxonomy" id="180498"/>
    <lineage>
        <taxon>Eukaryota</taxon>
        <taxon>Viridiplantae</taxon>
        <taxon>Streptophyta</taxon>
        <taxon>Embryophyta</taxon>
        <taxon>Tracheophyta</taxon>
        <taxon>Spermatophyta</taxon>
        <taxon>Magnoliopsida</taxon>
        <taxon>eudicotyledons</taxon>
        <taxon>Gunneridae</taxon>
        <taxon>Pentapetalae</taxon>
        <taxon>rosids</taxon>
        <taxon>fabids</taxon>
        <taxon>Malpighiales</taxon>
        <taxon>Euphorbiaceae</taxon>
        <taxon>Crotonoideae</taxon>
        <taxon>Jatropheae</taxon>
        <taxon>Jatropha</taxon>
    </lineage>
</organism>
<comment type="catalytic activity">
    <reaction evidence="1 8">
        <text>alpha,alpha-trehalose 6-phosphate + H2O = alpha,alpha-trehalose + phosphate</text>
        <dbReference type="Rhea" id="RHEA:23420"/>
        <dbReference type="ChEBI" id="CHEBI:15377"/>
        <dbReference type="ChEBI" id="CHEBI:16551"/>
        <dbReference type="ChEBI" id="CHEBI:43474"/>
        <dbReference type="ChEBI" id="CHEBI:58429"/>
        <dbReference type="EC" id="3.1.3.12"/>
    </reaction>
</comment>